<dbReference type="PANTHER" id="PTHR43399:SF4">
    <property type="entry name" value="CELL WALL-ASSOCIATED PROTEASE"/>
    <property type="match status" value="1"/>
</dbReference>
<name>A0A3D2X1C5_9FIRM</name>
<reference evidence="9 10" key="1">
    <citation type="journal article" date="2018" name="Nat. Biotechnol.">
        <title>A standardized bacterial taxonomy based on genome phylogeny substantially revises the tree of life.</title>
        <authorList>
            <person name="Parks D.H."/>
            <person name="Chuvochina M."/>
            <person name="Waite D.W."/>
            <person name="Rinke C."/>
            <person name="Skarshewski A."/>
            <person name="Chaumeil P.A."/>
            <person name="Hugenholtz P."/>
        </authorList>
    </citation>
    <scope>NUCLEOTIDE SEQUENCE [LARGE SCALE GENOMIC DNA]</scope>
    <source>
        <strain evidence="9">UBA11728</strain>
    </source>
</reference>
<proteinExistence type="inferred from homology"/>
<dbReference type="PRINTS" id="PR00723">
    <property type="entry name" value="SUBTILISIN"/>
</dbReference>
<feature type="domain" description="Peptidase S8/S53" evidence="7">
    <location>
        <begin position="180"/>
        <end position="450"/>
    </location>
</feature>
<keyword evidence="2 5" id="KW-0645">Protease</keyword>
<evidence type="ECO:0000256" key="1">
    <source>
        <dbReference type="ARBA" id="ARBA00011073"/>
    </source>
</evidence>
<dbReference type="PANTHER" id="PTHR43399">
    <property type="entry name" value="SUBTILISIN-RELATED"/>
    <property type="match status" value="1"/>
</dbReference>
<accession>A0A3D2X1C5</accession>
<feature type="active site" description="Charge relay system" evidence="5">
    <location>
        <position position="255"/>
    </location>
</feature>
<evidence type="ECO:0000256" key="4">
    <source>
        <dbReference type="ARBA" id="ARBA00022825"/>
    </source>
</evidence>
<evidence type="ECO:0000256" key="6">
    <source>
        <dbReference type="SAM" id="SignalP"/>
    </source>
</evidence>
<evidence type="ECO:0000256" key="3">
    <source>
        <dbReference type="ARBA" id="ARBA00022801"/>
    </source>
</evidence>
<feature type="signal peptide" evidence="6">
    <location>
        <begin position="1"/>
        <end position="25"/>
    </location>
</feature>
<feature type="domain" description="BIG2" evidence="8">
    <location>
        <begin position="669"/>
        <end position="732"/>
    </location>
</feature>
<dbReference type="InterPro" id="IPR023827">
    <property type="entry name" value="Peptidase_S8_Asp-AS"/>
</dbReference>
<dbReference type="InterPro" id="IPR036852">
    <property type="entry name" value="Peptidase_S8/S53_dom_sf"/>
</dbReference>
<dbReference type="InterPro" id="IPR000209">
    <property type="entry name" value="Peptidase_S8/S53_dom"/>
</dbReference>
<dbReference type="AlphaFoldDB" id="A0A3D2X1C5"/>
<dbReference type="GO" id="GO:0004252">
    <property type="term" value="F:serine-type endopeptidase activity"/>
    <property type="evidence" value="ECO:0007669"/>
    <property type="project" value="UniProtKB-UniRule"/>
</dbReference>
<sequence length="748" mass="82376">MINIRKHINFILRLLSLLLCLCFMRNNTRQKTDFHDTNKQRDDVHPQMESNSSLNELILLWDTKVSEEDKQKILSAYDTSLHILEEFDNYMLCMADTSDTDTLIHTLRDYEEISAVDYNQQIELFSNFDPNDSSPCSIESNRSDLQYAQNIKVFPSSSRYVDLELSKAWSYYNKENSKTRQVIVAIVDTGIDFEHPDLTDHMWVNPNEIPGDGIDNDNNGYVDDIYGWDFYNNDNTICHYDTKTMTASKEDNDDHGTHCAGIIAASANNQIGTAGVASNIDAKIMSLKIHGGAKGKGTIGNAIKAIKYATMMGADICNLSWGSTTYNQALEQTIKESPMLFIAAAGNSGANNDEIPVYPASFTLDNIISVTFVSPNGALTVKSNYGATSVDIAAPGVDILSTVVGGYRTFSGSSMAAPHVSGIAAILYSSATKLYPSNVKEVLLMNYKPLENLGSLTYFPGIPNAYACIESMELLKRDTKKPSISVKTGYDKGNLTAFIEANDKGNSGIRIVSYQPGKKALDDFKRGTIGTSIEEDRLEVAKAGWYTFYVSDYAGNEVVLPYEIMDDNQAPTITASYSTSLSTNTITISATIKDSKSGIKSVKYLPGKKTVKDFLSGHEGIPLIEGSTLDLSNHNVTIQVTEPGPYTIYTSDYRGNKTVYVIDCEITPITDFKLSEESKSLSIGSVSRLDVDVSPRVNTDRLYYYSSNPSVASVSQWGLIHAKSKGHATIYVQTSSGLTRKCRIIVSK</sequence>
<evidence type="ECO:0008006" key="11">
    <source>
        <dbReference type="Google" id="ProtNLM"/>
    </source>
</evidence>
<keyword evidence="6" id="KW-0732">Signal</keyword>
<feature type="active site" description="Charge relay system" evidence="5">
    <location>
        <position position="414"/>
    </location>
</feature>
<dbReference type="InterPro" id="IPR034204">
    <property type="entry name" value="PfSUB1-like_cat_dom"/>
</dbReference>
<comment type="caution">
    <text evidence="9">The sequence shown here is derived from an EMBL/GenBank/DDBJ whole genome shotgun (WGS) entry which is preliminary data.</text>
</comment>
<comment type="similarity">
    <text evidence="1 5">Belongs to the peptidase S8 family.</text>
</comment>
<dbReference type="InterPro" id="IPR008964">
    <property type="entry name" value="Invasin/intimin_cell_adhesion"/>
</dbReference>
<keyword evidence="4 5" id="KW-0720">Serine protease</keyword>
<evidence type="ECO:0000256" key="5">
    <source>
        <dbReference type="PROSITE-ProRule" id="PRU01240"/>
    </source>
</evidence>
<organism evidence="9 10">
    <name type="scientific">Lachnoclostridium phytofermentans</name>
    <dbReference type="NCBI Taxonomy" id="66219"/>
    <lineage>
        <taxon>Bacteria</taxon>
        <taxon>Bacillati</taxon>
        <taxon>Bacillota</taxon>
        <taxon>Clostridia</taxon>
        <taxon>Lachnospirales</taxon>
        <taxon>Lachnospiraceae</taxon>
    </lineage>
</organism>
<evidence type="ECO:0000313" key="9">
    <source>
        <dbReference type="EMBL" id="HCL00922.1"/>
    </source>
</evidence>
<dbReference type="GO" id="GO:0006508">
    <property type="term" value="P:proteolysis"/>
    <property type="evidence" value="ECO:0007669"/>
    <property type="project" value="UniProtKB-KW"/>
</dbReference>
<dbReference type="Pfam" id="PF00082">
    <property type="entry name" value="Peptidase_S8"/>
    <property type="match status" value="1"/>
</dbReference>
<evidence type="ECO:0000259" key="7">
    <source>
        <dbReference type="Pfam" id="PF00082"/>
    </source>
</evidence>
<evidence type="ECO:0000259" key="8">
    <source>
        <dbReference type="Pfam" id="PF02368"/>
    </source>
</evidence>
<evidence type="ECO:0000313" key="10">
    <source>
        <dbReference type="Proteomes" id="UP000262969"/>
    </source>
</evidence>
<dbReference type="PROSITE" id="PS00136">
    <property type="entry name" value="SUBTILASE_ASP"/>
    <property type="match status" value="1"/>
</dbReference>
<dbReference type="Gene3D" id="3.40.50.200">
    <property type="entry name" value="Peptidase S8/S53 domain"/>
    <property type="match status" value="1"/>
</dbReference>
<dbReference type="SUPFAM" id="SSF52743">
    <property type="entry name" value="Subtilisin-like"/>
    <property type="match status" value="1"/>
</dbReference>
<keyword evidence="3 5" id="KW-0378">Hydrolase</keyword>
<dbReference type="Gene3D" id="2.60.40.1080">
    <property type="match status" value="1"/>
</dbReference>
<feature type="active site" description="Charge relay system" evidence="5">
    <location>
        <position position="188"/>
    </location>
</feature>
<gene>
    <name evidence="9" type="ORF">DHW61_00605</name>
</gene>
<dbReference type="SUPFAM" id="SSF49373">
    <property type="entry name" value="Invasin/intimin cell-adhesion fragments"/>
    <property type="match status" value="1"/>
</dbReference>
<dbReference type="CDD" id="cd07473">
    <property type="entry name" value="Peptidases_S8_Subtilisin_like"/>
    <property type="match status" value="1"/>
</dbReference>
<dbReference type="InterPro" id="IPR003343">
    <property type="entry name" value="Big_2"/>
</dbReference>
<feature type="chain" id="PRO_5038645451" description="Peptidase S8 and S53 subtilisin kexin sedolisin" evidence="6">
    <location>
        <begin position="26"/>
        <end position="748"/>
    </location>
</feature>
<dbReference type="InterPro" id="IPR022398">
    <property type="entry name" value="Peptidase_S8_His-AS"/>
</dbReference>
<dbReference type="PROSITE" id="PS51892">
    <property type="entry name" value="SUBTILASE"/>
    <property type="match status" value="1"/>
</dbReference>
<dbReference type="EMBL" id="DPVV01000024">
    <property type="protein sequence ID" value="HCL00922.1"/>
    <property type="molecule type" value="Genomic_DNA"/>
</dbReference>
<dbReference type="Proteomes" id="UP000262969">
    <property type="component" value="Unassembled WGS sequence"/>
</dbReference>
<dbReference type="InterPro" id="IPR015500">
    <property type="entry name" value="Peptidase_S8_subtilisin-rel"/>
</dbReference>
<protein>
    <recommendedName>
        <fullName evidence="11">Peptidase S8 and S53 subtilisin kexin sedolisin</fullName>
    </recommendedName>
</protein>
<evidence type="ECO:0000256" key="2">
    <source>
        <dbReference type="ARBA" id="ARBA00022670"/>
    </source>
</evidence>
<dbReference type="InterPro" id="IPR051048">
    <property type="entry name" value="Peptidase_S8/S53_subtilisin"/>
</dbReference>
<dbReference type="Pfam" id="PF02368">
    <property type="entry name" value="Big_2"/>
    <property type="match status" value="1"/>
</dbReference>
<dbReference type="PROSITE" id="PS00137">
    <property type="entry name" value="SUBTILASE_HIS"/>
    <property type="match status" value="1"/>
</dbReference>